<dbReference type="AlphaFoldDB" id="A0A2N8TWM4"/>
<feature type="domain" description="DUF7919" evidence="1">
    <location>
        <begin position="2"/>
        <end position="123"/>
    </location>
</feature>
<dbReference type="InterPro" id="IPR057679">
    <property type="entry name" value="DUF7919"/>
</dbReference>
<accession>A0A2N8TWM4</accession>
<protein>
    <recommendedName>
        <fullName evidence="1">DUF7919 domain-containing protein</fullName>
    </recommendedName>
</protein>
<dbReference type="EMBL" id="POUC01000016">
    <property type="protein sequence ID" value="PNG23400.1"/>
    <property type="molecule type" value="Genomic_DNA"/>
</dbReference>
<comment type="caution">
    <text evidence="2">The sequence shown here is derived from an EMBL/GenBank/DDBJ whole genome shotgun (WGS) entry which is preliminary data.</text>
</comment>
<reference evidence="2 3" key="1">
    <citation type="submission" date="2018-01" db="EMBL/GenBank/DDBJ databases">
        <title>Draft genome sequence of Streptomyces sp. 13K301.</title>
        <authorList>
            <person name="Sahin N."/>
            <person name="Saygin H."/>
            <person name="Ay H."/>
        </authorList>
    </citation>
    <scope>NUCLEOTIDE SEQUENCE [LARGE SCALE GENOMIC DNA]</scope>
    <source>
        <strain evidence="2 3">13K301</strain>
    </source>
</reference>
<dbReference type="OrthoDB" id="5523878at2"/>
<proteinExistence type="predicted"/>
<name>A0A2N8TWM4_9ACTN</name>
<keyword evidence="3" id="KW-1185">Reference proteome</keyword>
<dbReference type="Pfam" id="PF25535">
    <property type="entry name" value="DUF7919"/>
    <property type="match status" value="1"/>
</dbReference>
<dbReference type="Proteomes" id="UP000235943">
    <property type="component" value="Unassembled WGS sequence"/>
</dbReference>
<evidence type="ECO:0000313" key="2">
    <source>
        <dbReference type="EMBL" id="PNG23400.1"/>
    </source>
</evidence>
<evidence type="ECO:0000259" key="1">
    <source>
        <dbReference type="Pfam" id="PF25535"/>
    </source>
</evidence>
<sequence>MTYYPDLSPYSYDQSSRDMLNVGWLSPKHGYSKGLVDERVVEALKVLCAAYENQMRGIHHCEFCDADRPFVFGGPTSNTKVLLGSAEIRVEGEDGTYYAAPNLMLHYMTEHEYCPPEDFCQAAVRAAGLEAAEELTLVE</sequence>
<evidence type="ECO:0000313" key="3">
    <source>
        <dbReference type="Proteomes" id="UP000235943"/>
    </source>
</evidence>
<gene>
    <name evidence="2" type="ORF">C1J00_04135</name>
</gene>
<organism evidence="2 3">
    <name type="scientific">Streptomyces cahuitamycinicus</name>
    <dbReference type="NCBI Taxonomy" id="2070367"/>
    <lineage>
        <taxon>Bacteria</taxon>
        <taxon>Bacillati</taxon>
        <taxon>Actinomycetota</taxon>
        <taxon>Actinomycetes</taxon>
        <taxon>Kitasatosporales</taxon>
        <taxon>Streptomycetaceae</taxon>
        <taxon>Streptomyces</taxon>
    </lineage>
</organism>